<protein>
    <recommendedName>
        <fullName evidence="1">PepSY domain-containing protein</fullName>
    </recommendedName>
</protein>
<dbReference type="InterPro" id="IPR025711">
    <property type="entry name" value="PepSY"/>
</dbReference>
<evidence type="ECO:0000313" key="3">
    <source>
        <dbReference type="Proteomes" id="UP000234530"/>
    </source>
</evidence>
<dbReference type="Proteomes" id="UP000234530">
    <property type="component" value="Chromosome"/>
</dbReference>
<dbReference type="KEGG" id="pzh:CX676_04010"/>
<name>A0A2H5EVV1_9RHOB</name>
<evidence type="ECO:0000259" key="1">
    <source>
        <dbReference type="Pfam" id="PF13670"/>
    </source>
</evidence>
<keyword evidence="3" id="KW-1185">Reference proteome</keyword>
<dbReference type="Pfam" id="PF13670">
    <property type="entry name" value="PepSY_2"/>
    <property type="match status" value="1"/>
</dbReference>
<organism evidence="2 3">
    <name type="scientific">Paracoccus zhejiangensis</name>
    <dbReference type="NCBI Taxonomy" id="1077935"/>
    <lineage>
        <taxon>Bacteria</taxon>
        <taxon>Pseudomonadati</taxon>
        <taxon>Pseudomonadota</taxon>
        <taxon>Alphaproteobacteria</taxon>
        <taxon>Rhodobacterales</taxon>
        <taxon>Paracoccaceae</taxon>
        <taxon>Paracoccus</taxon>
    </lineage>
</organism>
<sequence length="122" mass="13185">MTAWLSRRPMAQGKASGFFPLKAQAQRRADTGKEPPMRKLTLAAILAAVPLFALAEGEAIAVDTELGMTEEAVTTALTGMGYEVRKIEMEDGMIEAYAVKGDEMLEVYVSPETGKVTKMGED</sequence>
<reference evidence="2 3" key="1">
    <citation type="journal article" date="2013" name="Antonie Van Leeuwenhoek">
        <title>Paracoccus zhejiangensis sp. nov., isolated from activated sludge in wastewater-treatment system.</title>
        <authorList>
            <person name="Wu Z.G."/>
            <person name="Zhang D.F."/>
            <person name="Liu Y.L."/>
            <person name="Wang F."/>
            <person name="Jiang X."/>
            <person name="Li C."/>
            <person name="Li S.P."/>
            <person name="Hong Q."/>
            <person name="Li W.J."/>
        </authorList>
    </citation>
    <scope>NUCLEOTIDE SEQUENCE [LARGE SCALE GENOMIC DNA]</scope>
    <source>
        <strain evidence="2 3">J6</strain>
    </source>
</reference>
<dbReference type="AlphaFoldDB" id="A0A2H5EVV1"/>
<gene>
    <name evidence="2" type="ORF">CX676_04010</name>
</gene>
<dbReference type="EMBL" id="CP025430">
    <property type="protein sequence ID" value="AUH63432.1"/>
    <property type="molecule type" value="Genomic_DNA"/>
</dbReference>
<evidence type="ECO:0000313" key="2">
    <source>
        <dbReference type="EMBL" id="AUH63432.1"/>
    </source>
</evidence>
<feature type="domain" description="PepSY" evidence="1">
    <location>
        <begin position="41"/>
        <end position="119"/>
    </location>
</feature>
<accession>A0A2H5EVV1</accession>
<proteinExistence type="predicted"/>